<accession>A0A1I8AIJ7</accession>
<dbReference type="InterPro" id="IPR013087">
    <property type="entry name" value="Znf_C2H2_type"/>
</dbReference>
<evidence type="ECO:0000256" key="1">
    <source>
        <dbReference type="PROSITE-ProRule" id="PRU00042"/>
    </source>
</evidence>
<proteinExistence type="predicted"/>
<protein>
    <submittedName>
        <fullName evidence="4">C2H2-type domain-containing protein</fullName>
    </submittedName>
</protein>
<reference evidence="4" key="1">
    <citation type="submission" date="2016-11" db="UniProtKB">
        <authorList>
            <consortium name="WormBaseParasite"/>
        </authorList>
    </citation>
    <scope>IDENTIFICATION</scope>
</reference>
<name>A0A1I8AIJ7_9BILA</name>
<dbReference type="WBParaSite" id="L893_g5828.t1">
    <property type="protein sequence ID" value="L893_g5828.t1"/>
    <property type="gene ID" value="L893_g5828"/>
</dbReference>
<dbReference type="InterPro" id="IPR036236">
    <property type="entry name" value="Znf_C2H2_sf"/>
</dbReference>
<evidence type="ECO:0000313" key="4">
    <source>
        <dbReference type="WBParaSite" id="L893_g5828.t1"/>
    </source>
</evidence>
<dbReference type="AlphaFoldDB" id="A0A1I8AIJ7"/>
<keyword evidence="1" id="KW-0863">Zinc-finger</keyword>
<dbReference type="Proteomes" id="UP000095287">
    <property type="component" value="Unplaced"/>
</dbReference>
<keyword evidence="3" id="KW-1185">Reference proteome</keyword>
<dbReference type="GO" id="GO:0008270">
    <property type="term" value="F:zinc ion binding"/>
    <property type="evidence" value="ECO:0007669"/>
    <property type="project" value="UniProtKB-KW"/>
</dbReference>
<dbReference type="PROSITE" id="PS00028">
    <property type="entry name" value="ZINC_FINGER_C2H2_1"/>
    <property type="match status" value="1"/>
</dbReference>
<keyword evidence="1" id="KW-0479">Metal-binding</keyword>
<dbReference type="PROSITE" id="PS50157">
    <property type="entry name" value="ZINC_FINGER_C2H2_2"/>
    <property type="match status" value="1"/>
</dbReference>
<organism evidence="3 4">
    <name type="scientific">Steinernema glaseri</name>
    <dbReference type="NCBI Taxonomy" id="37863"/>
    <lineage>
        <taxon>Eukaryota</taxon>
        <taxon>Metazoa</taxon>
        <taxon>Ecdysozoa</taxon>
        <taxon>Nematoda</taxon>
        <taxon>Chromadorea</taxon>
        <taxon>Rhabditida</taxon>
        <taxon>Tylenchina</taxon>
        <taxon>Panagrolaimomorpha</taxon>
        <taxon>Strongyloidoidea</taxon>
        <taxon>Steinernematidae</taxon>
        <taxon>Steinernema</taxon>
    </lineage>
</organism>
<dbReference type="SUPFAM" id="SSF57667">
    <property type="entry name" value="beta-beta-alpha zinc fingers"/>
    <property type="match status" value="1"/>
</dbReference>
<evidence type="ECO:0000259" key="2">
    <source>
        <dbReference type="PROSITE" id="PS50157"/>
    </source>
</evidence>
<dbReference type="Gene3D" id="3.30.160.60">
    <property type="entry name" value="Classic Zinc Finger"/>
    <property type="match status" value="1"/>
</dbReference>
<feature type="domain" description="C2H2-type" evidence="2">
    <location>
        <begin position="22"/>
        <end position="51"/>
    </location>
</feature>
<sequence>MVFHGKEQQHLQYIAYDDDEYFRCTFPGCTRMFKLRSSLNRHIDVDHATRPVRKQCPQCRNCSYKYGCDLLKHFREFHGWAGTEKGGVCSENCRLGVYDVPVQPEH</sequence>
<dbReference type="SMART" id="SM00355">
    <property type="entry name" value="ZnF_C2H2"/>
    <property type="match status" value="2"/>
</dbReference>
<evidence type="ECO:0000313" key="3">
    <source>
        <dbReference type="Proteomes" id="UP000095287"/>
    </source>
</evidence>
<keyword evidence="1" id="KW-0862">Zinc</keyword>